<dbReference type="InterPro" id="IPR004183">
    <property type="entry name" value="Xdiol_dOase_suB"/>
</dbReference>
<feature type="domain" description="Extradiol ring-cleavage dioxygenase class III enzyme subunit B" evidence="2">
    <location>
        <begin position="7"/>
        <end position="252"/>
    </location>
</feature>
<dbReference type="EMBL" id="JBHRZT010000068">
    <property type="protein sequence ID" value="MFC3885128.1"/>
    <property type="molecule type" value="Genomic_DNA"/>
</dbReference>
<evidence type="ECO:0000313" key="3">
    <source>
        <dbReference type="EMBL" id="MFC3885128.1"/>
    </source>
</evidence>
<name>A0ABV8B4L0_9BACI</name>
<dbReference type="Pfam" id="PF02900">
    <property type="entry name" value="LigB"/>
    <property type="match status" value="1"/>
</dbReference>
<gene>
    <name evidence="3" type="ORF">ACFOU2_17300</name>
</gene>
<dbReference type="SUPFAM" id="SSF53213">
    <property type="entry name" value="LigB-like"/>
    <property type="match status" value="1"/>
</dbReference>
<sequence length="284" mass="31444">MTLELGMLVPHTPRMCFEDQAPEFQKELVEGMHKTAKVIESIQPDAIVLISCHWMSSFHHFVDATPEHKGVLTAFECPELISDVPYHYPGDEQLATELVEAGKAAGLPIVKVNDPTYVWDYGTVVPLRYLVPNGDIPIIDLSVTWAANLEETYFWGKQVGKVLRESNKRVIFGSSGALAHNLVRGPEAMPTLAEQALDRQFIEYVSNNDLQSAWNMLSQYAKTAGVESGGRHLAMLLGVLEGDHYKIQNYGYGQSSGSGNVIMTFDPQYSKLNSSNPSQTVEAK</sequence>
<dbReference type="Proteomes" id="UP001595752">
    <property type="component" value="Unassembled WGS sequence"/>
</dbReference>
<keyword evidence="4" id="KW-1185">Reference proteome</keyword>
<dbReference type="PANTHER" id="PTHR30096:SF9">
    <property type="entry name" value="4-HYDROXYPHENYLACETATE CATABOLISM PROTEIN"/>
    <property type="match status" value="1"/>
</dbReference>
<reference evidence="4" key="1">
    <citation type="journal article" date="2019" name="Int. J. Syst. Evol. Microbiol.">
        <title>The Global Catalogue of Microorganisms (GCM) 10K type strain sequencing project: providing services to taxonomists for standard genome sequencing and annotation.</title>
        <authorList>
            <consortium name="The Broad Institute Genomics Platform"/>
            <consortium name="The Broad Institute Genome Sequencing Center for Infectious Disease"/>
            <person name="Wu L."/>
            <person name="Ma J."/>
        </authorList>
    </citation>
    <scope>NUCLEOTIDE SEQUENCE [LARGE SCALE GENOMIC DNA]</scope>
    <source>
        <strain evidence="4">CCUG 61889</strain>
    </source>
</reference>
<organism evidence="3 4">
    <name type="scientific">Bacillus songklensis</name>
    <dbReference type="NCBI Taxonomy" id="1069116"/>
    <lineage>
        <taxon>Bacteria</taxon>
        <taxon>Bacillati</taxon>
        <taxon>Bacillota</taxon>
        <taxon>Bacilli</taxon>
        <taxon>Bacillales</taxon>
        <taxon>Bacillaceae</taxon>
        <taxon>Bacillus</taxon>
    </lineage>
</organism>
<keyword evidence="3" id="KW-0223">Dioxygenase</keyword>
<dbReference type="RefSeq" id="WP_377917234.1">
    <property type="nucleotide sequence ID" value="NZ_JBHRZT010000068.1"/>
</dbReference>
<evidence type="ECO:0000259" key="2">
    <source>
        <dbReference type="Pfam" id="PF02900"/>
    </source>
</evidence>
<keyword evidence="1" id="KW-0560">Oxidoreductase</keyword>
<dbReference type="Gene3D" id="3.40.830.10">
    <property type="entry name" value="LigB-like"/>
    <property type="match status" value="1"/>
</dbReference>
<protein>
    <submittedName>
        <fullName evidence="3">Extradiol ring-cleavage dioxygenase</fullName>
    </submittedName>
</protein>
<dbReference type="PANTHER" id="PTHR30096">
    <property type="entry name" value="4,5-DOPA DIOXYGENASE EXTRADIOL-LIKE PROTEIN"/>
    <property type="match status" value="1"/>
</dbReference>
<comment type="caution">
    <text evidence="3">The sequence shown here is derived from an EMBL/GenBank/DDBJ whole genome shotgun (WGS) entry which is preliminary data.</text>
</comment>
<evidence type="ECO:0000256" key="1">
    <source>
        <dbReference type="ARBA" id="ARBA00023002"/>
    </source>
</evidence>
<dbReference type="GO" id="GO:0051213">
    <property type="term" value="F:dioxygenase activity"/>
    <property type="evidence" value="ECO:0007669"/>
    <property type="project" value="UniProtKB-KW"/>
</dbReference>
<evidence type="ECO:0000313" key="4">
    <source>
        <dbReference type="Proteomes" id="UP001595752"/>
    </source>
</evidence>
<accession>A0ABV8B4L0</accession>
<proteinExistence type="predicted"/>